<evidence type="ECO:0000313" key="3">
    <source>
        <dbReference type="EMBL" id="KAK0652846.1"/>
    </source>
</evidence>
<dbReference type="InterPro" id="IPR042098">
    <property type="entry name" value="TauD-like_sf"/>
</dbReference>
<keyword evidence="1" id="KW-0560">Oxidoreductase</keyword>
<dbReference type="GO" id="GO:0016491">
    <property type="term" value="F:oxidoreductase activity"/>
    <property type="evidence" value="ECO:0007669"/>
    <property type="project" value="UniProtKB-KW"/>
</dbReference>
<reference evidence="3" key="1">
    <citation type="submission" date="2023-06" db="EMBL/GenBank/DDBJ databases">
        <title>Genome-scale phylogeny and comparative genomics of the fungal order Sordariales.</title>
        <authorList>
            <consortium name="Lawrence Berkeley National Laboratory"/>
            <person name="Hensen N."/>
            <person name="Bonometti L."/>
            <person name="Westerberg I."/>
            <person name="Brannstrom I.O."/>
            <person name="Guillou S."/>
            <person name="Cros-Aarteil S."/>
            <person name="Calhoun S."/>
            <person name="Haridas S."/>
            <person name="Kuo A."/>
            <person name="Mondo S."/>
            <person name="Pangilinan J."/>
            <person name="Riley R."/>
            <person name="Labutti K."/>
            <person name="Andreopoulos B."/>
            <person name="Lipzen A."/>
            <person name="Chen C."/>
            <person name="Yanf M."/>
            <person name="Daum C."/>
            <person name="Ng V."/>
            <person name="Clum A."/>
            <person name="Steindorff A."/>
            <person name="Ohm R."/>
            <person name="Martin F."/>
            <person name="Silar P."/>
            <person name="Natvig D."/>
            <person name="Lalanne C."/>
            <person name="Gautier V."/>
            <person name="Ament-Velasquez S.L."/>
            <person name="Kruys A."/>
            <person name="Hutchinson M.I."/>
            <person name="Powell A.J."/>
            <person name="Barry K."/>
            <person name="Miller A.N."/>
            <person name="Grigoriev I.V."/>
            <person name="Debuchy R."/>
            <person name="Gladieux P."/>
            <person name="Thoren M.H."/>
            <person name="Johannesson H."/>
        </authorList>
    </citation>
    <scope>NUCLEOTIDE SEQUENCE</scope>
    <source>
        <strain evidence="3">SMH2532-1</strain>
    </source>
</reference>
<dbReference type="Gene3D" id="3.60.130.10">
    <property type="entry name" value="Clavaminate synthase-like"/>
    <property type="match status" value="1"/>
</dbReference>
<sequence length="398" mass="43193">MANTHSETTPTVMESLRRHPLMWKPNASTLEYITTVSAAEDAEIGSALDSFKTHGLDGDAITKENFPLPTLQAKLDQVCEEVHHGIGFAVVRGVGKNVGTNVHTAEDALLVFLGVAAYLGDVRGVQDRQGSVITHITSAKTWTVPPNLRHGIHTNQPLQWHNDCGSEILSLHVRGVAKNGGSTFVASGWTIFSELMLVYPSVVEILQRPTWPVQISGSPPRHILMPLVTVSSGKIFFAVDPGRLGLHPAAAVAGVDSGIPELTHEQRQALDILSAFATKNRLKLDVEAGDMVFVNNFALLHARDAYVDPDSDEGQPRHLVRLWIRNSSLSWPVPESMKAPWEAAWGPKGDGNPTTTKAGRQVVIEKTYAVSPSPEYKKSKYSAGSAAWVLEDSEDVDA</sequence>
<dbReference type="AlphaFoldDB" id="A0AA39YHR0"/>
<proteinExistence type="predicted"/>
<organism evidence="3 4">
    <name type="scientific">Cercophora newfieldiana</name>
    <dbReference type="NCBI Taxonomy" id="92897"/>
    <lineage>
        <taxon>Eukaryota</taxon>
        <taxon>Fungi</taxon>
        <taxon>Dikarya</taxon>
        <taxon>Ascomycota</taxon>
        <taxon>Pezizomycotina</taxon>
        <taxon>Sordariomycetes</taxon>
        <taxon>Sordariomycetidae</taxon>
        <taxon>Sordariales</taxon>
        <taxon>Lasiosphaeriaceae</taxon>
        <taxon>Cercophora</taxon>
    </lineage>
</organism>
<evidence type="ECO:0000256" key="1">
    <source>
        <dbReference type="ARBA" id="ARBA00023002"/>
    </source>
</evidence>
<accession>A0AA39YHR0</accession>
<dbReference type="SUPFAM" id="SSF51197">
    <property type="entry name" value="Clavaminate synthase-like"/>
    <property type="match status" value="1"/>
</dbReference>
<dbReference type="PANTHER" id="PTHR10696:SF54">
    <property type="entry name" value="FAMILY OXIDOREDUCTASE, PUTATIVE (AFU_ORTHOLOGUE AFUA_4G13850)-RELATED"/>
    <property type="match status" value="1"/>
</dbReference>
<dbReference type="EMBL" id="JAULSV010000002">
    <property type="protein sequence ID" value="KAK0652846.1"/>
    <property type="molecule type" value="Genomic_DNA"/>
</dbReference>
<evidence type="ECO:0000259" key="2">
    <source>
        <dbReference type="Pfam" id="PF02668"/>
    </source>
</evidence>
<comment type="caution">
    <text evidence="3">The sequence shown here is derived from an EMBL/GenBank/DDBJ whole genome shotgun (WGS) entry which is preliminary data.</text>
</comment>
<gene>
    <name evidence="3" type="ORF">B0T16DRAFT_427144</name>
</gene>
<dbReference type="InterPro" id="IPR003819">
    <property type="entry name" value="TauD/TfdA-like"/>
</dbReference>
<protein>
    <recommendedName>
        <fullName evidence="2">TauD/TfdA-like domain-containing protein</fullName>
    </recommendedName>
</protein>
<dbReference type="PANTHER" id="PTHR10696">
    <property type="entry name" value="GAMMA-BUTYROBETAINE HYDROXYLASE-RELATED"/>
    <property type="match status" value="1"/>
</dbReference>
<keyword evidence="4" id="KW-1185">Reference proteome</keyword>
<name>A0AA39YHR0_9PEZI</name>
<dbReference type="Pfam" id="PF02668">
    <property type="entry name" value="TauD"/>
    <property type="match status" value="1"/>
</dbReference>
<dbReference type="Proteomes" id="UP001174936">
    <property type="component" value="Unassembled WGS sequence"/>
</dbReference>
<evidence type="ECO:0000313" key="4">
    <source>
        <dbReference type="Proteomes" id="UP001174936"/>
    </source>
</evidence>
<dbReference type="InterPro" id="IPR050411">
    <property type="entry name" value="AlphaKG_dependent_hydroxylases"/>
</dbReference>
<feature type="domain" description="TauD/TfdA-like" evidence="2">
    <location>
        <begin position="61"/>
        <end position="323"/>
    </location>
</feature>